<evidence type="ECO:0000256" key="11">
    <source>
        <dbReference type="RuleBase" id="RU003357"/>
    </source>
</evidence>
<reference evidence="15 16" key="1">
    <citation type="submission" date="2016-10" db="EMBL/GenBank/DDBJ databases">
        <authorList>
            <person name="de Groot N.N."/>
        </authorList>
    </citation>
    <scope>NUCLEOTIDE SEQUENCE [LARGE SCALE GENOMIC DNA]</scope>
    <source>
        <strain evidence="15 16">DSM 26424</strain>
    </source>
</reference>
<feature type="signal peptide" evidence="12">
    <location>
        <begin position="1"/>
        <end position="23"/>
    </location>
</feature>
<keyword evidence="5 12" id="KW-0732">Signal</keyword>
<evidence type="ECO:0000256" key="12">
    <source>
        <dbReference type="SAM" id="SignalP"/>
    </source>
</evidence>
<feature type="chain" id="PRO_5011724370" evidence="12">
    <location>
        <begin position="24"/>
        <end position="623"/>
    </location>
</feature>
<dbReference type="CDD" id="cd01347">
    <property type="entry name" value="ligand_gated_channel"/>
    <property type="match status" value="1"/>
</dbReference>
<keyword evidence="6" id="KW-0406">Ion transport</keyword>
<dbReference type="RefSeq" id="WP_089845214.1">
    <property type="nucleotide sequence ID" value="NZ_FNEJ01000004.1"/>
</dbReference>
<evidence type="ECO:0000256" key="5">
    <source>
        <dbReference type="ARBA" id="ARBA00022729"/>
    </source>
</evidence>
<evidence type="ECO:0000313" key="15">
    <source>
        <dbReference type="EMBL" id="SDI42837.1"/>
    </source>
</evidence>
<dbReference type="Gene3D" id="2.170.130.10">
    <property type="entry name" value="TonB-dependent receptor, plug domain"/>
    <property type="match status" value="1"/>
</dbReference>
<evidence type="ECO:0000259" key="13">
    <source>
        <dbReference type="Pfam" id="PF00593"/>
    </source>
</evidence>
<accession>A0A1G8KHE2</accession>
<dbReference type="Pfam" id="PF07715">
    <property type="entry name" value="Plug"/>
    <property type="match status" value="1"/>
</dbReference>
<sequence>MTRTHLLAALAASTLLTPLPLLAQDAYDLGEIVLSGGLSEIAADRYGRASTVLTRAEIEERGIATVQDALRAMPGLSVTSSGSSLTAVRIRGAEAAHTLILIDGIEAAAGDGNYALSGLETANIERIEVLRGPQSVFYGSDASAGVINIITRKGSEGRTLRSTLEIGVGQGWSASAFAANRSARGGVSLSLAYAEDEGFDTSGDGGEKDGINRGTAILSGDHMIGDALKLGFTLRRSREDYEYDSNSWTPTGPDDYVVDDKKPYSNRWETTAGLFGEYATPGSALAQRLSLETTRNAQSYDGGSPTNTRTDAAKYRLSFALDGRDVAQTDHLLNTLLEWERDDSSSNPEYERETSSLALEYRGRLFEGFDLQAGLRHDDNTRFDDITTWTLGLSWQLENGMRLHASGGKGVVNPSYFDLYAESYGYVGNPDLTPEINTGWDLGVELPVLSGRGTVDLTYFRENLADEITEVSLPGGGISFINQSGESTREGVEVSGQVQATDALGLRLGYTWLNAENPDGSVEVRSPEHELTLGATLAAFDGRGTVTADLRHVAGNYGKTSWGDQGVEELPAFTTVDVAARYALNDRLTLTGRVTNLFDKDAVEVWGYANRGRAVYVGLSSEF</sequence>
<proteinExistence type="inferred from homology"/>
<dbReference type="InterPro" id="IPR036942">
    <property type="entry name" value="Beta-barrel_TonB_sf"/>
</dbReference>
<feature type="domain" description="TonB-dependent receptor-like beta-barrel" evidence="13">
    <location>
        <begin position="184"/>
        <end position="597"/>
    </location>
</feature>
<dbReference type="GO" id="GO:0015344">
    <property type="term" value="F:siderophore uptake transmembrane transporter activity"/>
    <property type="evidence" value="ECO:0007669"/>
    <property type="project" value="TreeGrafter"/>
</dbReference>
<dbReference type="PANTHER" id="PTHR30069">
    <property type="entry name" value="TONB-DEPENDENT OUTER MEMBRANE RECEPTOR"/>
    <property type="match status" value="1"/>
</dbReference>
<evidence type="ECO:0000256" key="4">
    <source>
        <dbReference type="ARBA" id="ARBA00022692"/>
    </source>
</evidence>
<feature type="domain" description="TonB-dependent receptor plug" evidence="14">
    <location>
        <begin position="49"/>
        <end position="146"/>
    </location>
</feature>
<evidence type="ECO:0000256" key="2">
    <source>
        <dbReference type="ARBA" id="ARBA00022448"/>
    </source>
</evidence>
<evidence type="ECO:0000256" key="10">
    <source>
        <dbReference type="PROSITE-ProRule" id="PRU01360"/>
    </source>
</evidence>
<evidence type="ECO:0000313" key="16">
    <source>
        <dbReference type="Proteomes" id="UP000199093"/>
    </source>
</evidence>
<evidence type="ECO:0000259" key="14">
    <source>
        <dbReference type="Pfam" id="PF07715"/>
    </source>
</evidence>
<evidence type="ECO:0000256" key="3">
    <source>
        <dbReference type="ARBA" id="ARBA00022452"/>
    </source>
</evidence>
<keyword evidence="3 10" id="KW-1134">Transmembrane beta strand</keyword>
<keyword evidence="9 10" id="KW-0998">Cell outer membrane</keyword>
<dbReference type="InterPro" id="IPR039426">
    <property type="entry name" value="TonB-dep_rcpt-like"/>
</dbReference>
<evidence type="ECO:0000256" key="7">
    <source>
        <dbReference type="ARBA" id="ARBA00023077"/>
    </source>
</evidence>
<comment type="similarity">
    <text evidence="10 11">Belongs to the TonB-dependent receptor family.</text>
</comment>
<evidence type="ECO:0000256" key="1">
    <source>
        <dbReference type="ARBA" id="ARBA00004571"/>
    </source>
</evidence>
<dbReference type="InterPro" id="IPR037066">
    <property type="entry name" value="Plug_dom_sf"/>
</dbReference>
<comment type="subcellular location">
    <subcellularLocation>
        <location evidence="1 10">Cell outer membrane</location>
        <topology evidence="1 10">Multi-pass membrane protein</topology>
    </subcellularLocation>
</comment>
<name>A0A1G8KHE2_9RHOB</name>
<gene>
    <name evidence="15" type="ORF">SAMN04487993_1004265</name>
</gene>
<evidence type="ECO:0000256" key="6">
    <source>
        <dbReference type="ARBA" id="ARBA00023065"/>
    </source>
</evidence>
<dbReference type="PROSITE" id="PS52016">
    <property type="entry name" value="TONB_DEPENDENT_REC_3"/>
    <property type="match status" value="1"/>
</dbReference>
<dbReference type="STRING" id="555512.SAMN04487993_1004265"/>
<keyword evidence="16" id="KW-1185">Reference proteome</keyword>
<evidence type="ECO:0000256" key="8">
    <source>
        <dbReference type="ARBA" id="ARBA00023136"/>
    </source>
</evidence>
<dbReference type="PANTHER" id="PTHR30069:SF53">
    <property type="entry name" value="COLICIN I RECEPTOR-RELATED"/>
    <property type="match status" value="1"/>
</dbReference>
<dbReference type="Pfam" id="PF00593">
    <property type="entry name" value="TonB_dep_Rec_b-barrel"/>
    <property type="match status" value="1"/>
</dbReference>
<keyword evidence="8 10" id="KW-0472">Membrane</keyword>
<dbReference type="SUPFAM" id="SSF56935">
    <property type="entry name" value="Porins"/>
    <property type="match status" value="1"/>
</dbReference>
<dbReference type="InterPro" id="IPR000531">
    <property type="entry name" value="Beta-barrel_TonB"/>
</dbReference>
<dbReference type="AlphaFoldDB" id="A0A1G8KHE2"/>
<dbReference type="GO" id="GO:0009279">
    <property type="term" value="C:cell outer membrane"/>
    <property type="evidence" value="ECO:0007669"/>
    <property type="project" value="UniProtKB-SubCell"/>
</dbReference>
<dbReference type="Gene3D" id="2.40.170.20">
    <property type="entry name" value="TonB-dependent receptor, beta-barrel domain"/>
    <property type="match status" value="1"/>
</dbReference>
<dbReference type="OrthoDB" id="9760333at2"/>
<keyword evidence="7 11" id="KW-0798">TonB box</keyword>
<keyword evidence="2 10" id="KW-0813">Transport</keyword>
<keyword evidence="4 10" id="KW-0812">Transmembrane</keyword>
<protein>
    <submittedName>
        <fullName evidence="15">Vitamin B12 transporter</fullName>
    </submittedName>
</protein>
<dbReference type="EMBL" id="FNEJ01000004">
    <property type="protein sequence ID" value="SDI42837.1"/>
    <property type="molecule type" value="Genomic_DNA"/>
</dbReference>
<organism evidence="15 16">
    <name type="scientific">Salipiger marinus</name>
    <dbReference type="NCBI Taxonomy" id="555512"/>
    <lineage>
        <taxon>Bacteria</taxon>
        <taxon>Pseudomonadati</taxon>
        <taxon>Pseudomonadota</taxon>
        <taxon>Alphaproteobacteria</taxon>
        <taxon>Rhodobacterales</taxon>
        <taxon>Roseobacteraceae</taxon>
        <taxon>Salipiger</taxon>
    </lineage>
</organism>
<dbReference type="Proteomes" id="UP000199093">
    <property type="component" value="Unassembled WGS sequence"/>
</dbReference>
<evidence type="ECO:0000256" key="9">
    <source>
        <dbReference type="ARBA" id="ARBA00023237"/>
    </source>
</evidence>
<dbReference type="GO" id="GO:0044718">
    <property type="term" value="P:siderophore transmembrane transport"/>
    <property type="evidence" value="ECO:0007669"/>
    <property type="project" value="TreeGrafter"/>
</dbReference>
<dbReference type="InterPro" id="IPR012910">
    <property type="entry name" value="Plug_dom"/>
</dbReference>